<dbReference type="InterPro" id="IPR011042">
    <property type="entry name" value="6-blade_b-propeller_TolB-like"/>
</dbReference>
<dbReference type="eggNOG" id="COG0823">
    <property type="taxonomic scope" value="Bacteria"/>
</dbReference>
<organism evidence="2 3">
    <name type="scientific">Haliangium ochraceum (strain DSM 14365 / JCM 11303 / SMP-2)</name>
    <dbReference type="NCBI Taxonomy" id="502025"/>
    <lineage>
        <taxon>Bacteria</taxon>
        <taxon>Pseudomonadati</taxon>
        <taxon>Myxococcota</taxon>
        <taxon>Polyangia</taxon>
        <taxon>Haliangiales</taxon>
        <taxon>Kofleriaceae</taxon>
        <taxon>Haliangium</taxon>
    </lineage>
</organism>
<feature type="signal peptide" evidence="1">
    <location>
        <begin position="1"/>
        <end position="30"/>
    </location>
</feature>
<keyword evidence="1" id="KW-0732">Signal</keyword>
<dbReference type="RefSeq" id="WP_012829176.1">
    <property type="nucleotide sequence ID" value="NC_013440.1"/>
</dbReference>
<dbReference type="KEGG" id="hoh:Hoch_4080"/>
<dbReference type="OrthoDB" id="5376950at2"/>
<sequence length="1185" mass="129244">MLTRGARAGALGLGVLGLSVALPGAGAARAQDADEAAERAVHEPVRLTAGGSNQWMGILHPARDALYFVSDRNATAEIFVQEPVDSGPRLLFESNADVSWPQPSPDGTHLAYISTQADAAGDLCVRALPAGEARVGEERCFTGLGSSEMQPLWLDGGRSLGVLTRGGLHDDYRLRRFSLNGGPKSGELVVERNMLGVAASPRGAWLAYVPLARTVEQVGIAFANASQGGLALLRPARPQAQPVRFTPERPGLTEFPAFSLDGGYLYFAQYLNDSNGDGRVDGNDNSVLFRVPFDAAAAVPVRASAAEQLTSAQWNCRYPMPAAERLIVTCAHQGSLDIYALPLTGAVPASWDAARLRDEIHAARDHYTKLLLLDKLRAALPAPAQRIEVLRQVVWLHLELREFRSAIYYADEVRALAETLPEQGAAARWAGVMRELAEHRRADVRLTHGQLSDEYLRSEEQRLARLAAPAAAQAAAGAGAGAGVTNGDVAALLALVRSEIQDDIGRVSEGERSFAEVTLAAVGDALVLEVYAQRAREVLGLRGARAELLGAYRGLAEHPALGTLERLRFAEAFVEELARGVPHGERRARIDAWIEQLDPASEIALTIEVAAWLLQLSPENQEEVRAGIFALYRANKDPDRRRALVLATVRTAAREGNDYLQYQFSNSWTSGLRRAAAERKYAEDLFRQVVLERAYTQLERGEVAEARASFYAATVQTESLEGHIGFIEARLREGQRDLEELYAERFEKTPSSPAYAFVRAYLLARALPGQSAPAAHERDAKQAIALLRQAAQSWPRSLEIQHVWGTVLHQRALRSGRKQHAIDAHSHYMLALDLARDNPRFRAALLQQLGLLQASLGNHRIALQHFADRARLPFVRPAGELNLRLAMARSYFHANLPEAAVSAAQEALSLAERELELARYRPLILDRLALYTQAAGGHVRAFELYENLLAMSAADAGRGQGDGGEGGPLARVKLHLGAAGAALSATRYREALGHLDEIDRLVPSLPARPVARVGNDIGRPAFGFDRVDYAILAAGLRAQAHRALGELAPASRAMGERQRLLAARFADTDTDEDLLALAHCAYHLGEYAYRAGALDEARAHFERGLGHVAAFNRRTGSGASEAGLRLVQAYAELHLYGGVPLSQYQRDLGAELRQAYEFICEHRNPSWDRDRFLFSLYLTMLALAA</sequence>
<evidence type="ECO:0000256" key="1">
    <source>
        <dbReference type="SAM" id="SignalP"/>
    </source>
</evidence>
<dbReference type="SUPFAM" id="SSF48452">
    <property type="entry name" value="TPR-like"/>
    <property type="match status" value="1"/>
</dbReference>
<reference evidence="2 3" key="1">
    <citation type="journal article" date="2010" name="Stand. Genomic Sci.">
        <title>Complete genome sequence of Haliangium ochraceum type strain (SMP-2).</title>
        <authorList>
            <consortium name="US DOE Joint Genome Institute (JGI-PGF)"/>
            <person name="Ivanova N."/>
            <person name="Daum C."/>
            <person name="Lang E."/>
            <person name="Abt B."/>
            <person name="Kopitz M."/>
            <person name="Saunders E."/>
            <person name="Lapidus A."/>
            <person name="Lucas S."/>
            <person name="Glavina Del Rio T."/>
            <person name="Nolan M."/>
            <person name="Tice H."/>
            <person name="Copeland A."/>
            <person name="Cheng J.F."/>
            <person name="Chen F."/>
            <person name="Bruce D."/>
            <person name="Goodwin L."/>
            <person name="Pitluck S."/>
            <person name="Mavromatis K."/>
            <person name="Pati A."/>
            <person name="Mikhailova N."/>
            <person name="Chen A."/>
            <person name="Palaniappan K."/>
            <person name="Land M."/>
            <person name="Hauser L."/>
            <person name="Chang Y.J."/>
            <person name="Jeffries C.D."/>
            <person name="Detter J.C."/>
            <person name="Brettin T."/>
            <person name="Rohde M."/>
            <person name="Goker M."/>
            <person name="Bristow J."/>
            <person name="Markowitz V."/>
            <person name="Eisen J.A."/>
            <person name="Hugenholtz P."/>
            <person name="Kyrpides N.C."/>
            <person name="Klenk H.P."/>
        </authorList>
    </citation>
    <scope>NUCLEOTIDE SEQUENCE [LARGE SCALE GENOMIC DNA]</scope>
    <source>
        <strain evidence="3">DSM 14365 / CIP 107738 / JCM 11303 / AJ 13395 / SMP-2</strain>
    </source>
</reference>
<accession>D0LJK4</accession>
<dbReference type="AlphaFoldDB" id="D0LJK4"/>
<dbReference type="HOGENOM" id="CLU_276926_0_0_7"/>
<gene>
    <name evidence="2" type="ordered locus">Hoch_4080</name>
</gene>
<evidence type="ECO:0000313" key="2">
    <source>
        <dbReference type="EMBL" id="ACY16578.1"/>
    </source>
</evidence>
<dbReference type="STRING" id="502025.Hoch_4080"/>
<keyword evidence="3" id="KW-1185">Reference proteome</keyword>
<evidence type="ECO:0000313" key="3">
    <source>
        <dbReference type="Proteomes" id="UP000001880"/>
    </source>
</evidence>
<protein>
    <submittedName>
        <fullName evidence="2">Tetratricopeptide TPR_4</fullName>
    </submittedName>
</protein>
<dbReference type="InterPro" id="IPR011990">
    <property type="entry name" value="TPR-like_helical_dom_sf"/>
</dbReference>
<dbReference type="Gene3D" id="2.120.10.30">
    <property type="entry name" value="TolB, C-terminal domain"/>
    <property type="match status" value="1"/>
</dbReference>
<feature type="chain" id="PRO_5003010310" evidence="1">
    <location>
        <begin position="31"/>
        <end position="1185"/>
    </location>
</feature>
<name>D0LJK4_HALO1</name>
<dbReference type="Proteomes" id="UP000001880">
    <property type="component" value="Chromosome"/>
</dbReference>
<dbReference type="Gene3D" id="1.25.40.10">
    <property type="entry name" value="Tetratricopeptide repeat domain"/>
    <property type="match status" value="1"/>
</dbReference>
<dbReference type="SUPFAM" id="SSF69304">
    <property type="entry name" value="Tricorn protease N-terminal domain"/>
    <property type="match status" value="1"/>
</dbReference>
<dbReference type="EMBL" id="CP001804">
    <property type="protein sequence ID" value="ACY16578.1"/>
    <property type="molecule type" value="Genomic_DNA"/>
</dbReference>
<proteinExistence type="predicted"/>